<evidence type="ECO:0000313" key="3">
    <source>
        <dbReference type="EMBL" id="MDI6448013.1"/>
    </source>
</evidence>
<accession>A0AAW6TQT2</accession>
<organism evidence="3 4">
    <name type="scientific">Anaerobaca lacustris</name>
    <dbReference type="NCBI Taxonomy" id="3044600"/>
    <lineage>
        <taxon>Bacteria</taxon>
        <taxon>Pseudomonadati</taxon>
        <taxon>Planctomycetota</taxon>
        <taxon>Phycisphaerae</taxon>
        <taxon>Sedimentisphaerales</taxon>
        <taxon>Anaerobacaceae</taxon>
        <taxon>Anaerobaca</taxon>
    </lineage>
</organism>
<keyword evidence="1" id="KW-0812">Transmembrane</keyword>
<dbReference type="Gene3D" id="2.60.120.1060">
    <property type="entry name" value="NPCBM/NEW2 domain"/>
    <property type="match status" value="1"/>
</dbReference>
<dbReference type="Pfam" id="PF04773">
    <property type="entry name" value="FecR"/>
    <property type="match status" value="1"/>
</dbReference>
<keyword evidence="1" id="KW-0472">Membrane</keyword>
<name>A0AAW6TQT2_9BACT</name>
<evidence type="ECO:0000256" key="1">
    <source>
        <dbReference type="SAM" id="Phobius"/>
    </source>
</evidence>
<dbReference type="Proteomes" id="UP001431776">
    <property type="component" value="Unassembled WGS sequence"/>
</dbReference>
<comment type="caution">
    <text evidence="3">The sequence shown here is derived from an EMBL/GenBank/DDBJ whole genome shotgun (WGS) entry which is preliminary data.</text>
</comment>
<keyword evidence="1" id="KW-1133">Transmembrane helix</keyword>
<dbReference type="InterPro" id="IPR038637">
    <property type="entry name" value="NPCBM_sf"/>
</dbReference>
<dbReference type="InterPro" id="IPR012373">
    <property type="entry name" value="Ferrdict_sens_TM"/>
</dbReference>
<gene>
    <name evidence="3" type="ORF">QJ522_03060</name>
</gene>
<evidence type="ECO:0000313" key="4">
    <source>
        <dbReference type="Proteomes" id="UP001431776"/>
    </source>
</evidence>
<sequence length="516" mass="55298">MSTPPYPDMDELIQRLLDDQIEPDEMQRLGKAIREDPRVRDYYVDSLLVSAVIRRSSHVTGELSKSDLIRAISSGANQSGSKRVVRYLSSVAAVLIFGVLILASVTLFRQRTQGPAIGRLAGVYEAQWRGARPRPGEPVHVGAYDLREGVAKMDLDQGTSLLLEAPCQVELKSVGEVILTSGRLVAVVPPQAEGFRVRTRTALITDLGTEFGVVAHRDGSTEAHVLKGSVSVALDPNRSARSTSLVVNDGQAAAVDAAGRTMRGGLAAREDFFVLQLPSSSRPSGRSGRLNLADIVGGGNGRGAGRLNRGIDLGTGQAYKGPATAIRRSQRSEFRPTPQLRGVDGVFVPNGAAGPVVISSTGLTFAECPRTMGSYYGGPANSGTFFDIPSRQTHAARLDGVSFGTSAHPALTLHPNAGITFDLDRIRRDNPNARIDRFTAVCGIPKDLPQAPFSPADVWVLLDGVVRFRLHYPAERSAIETVDVPIPAQTRFLTLVATCSGRADYSWVLVGSPFLE</sequence>
<keyword evidence="4" id="KW-1185">Reference proteome</keyword>
<dbReference type="PANTHER" id="PTHR30273">
    <property type="entry name" value="PERIPLASMIC SIGNAL SENSOR AND SIGMA FACTOR ACTIVATOR FECR-RELATED"/>
    <property type="match status" value="1"/>
</dbReference>
<evidence type="ECO:0000259" key="2">
    <source>
        <dbReference type="Pfam" id="PF04773"/>
    </source>
</evidence>
<reference evidence="3" key="1">
    <citation type="submission" date="2023-05" db="EMBL/GenBank/DDBJ databases">
        <title>Anaerotaeda fermentans gen. nov., sp. nov., a novel anaerobic planctomycete of the new family within the order Sedimentisphaerales isolated from Taman Peninsula, Russia.</title>
        <authorList>
            <person name="Khomyakova M.A."/>
            <person name="Merkel A.Y."/>
            <person name="Slobodkin A.I."/>
        </authorList>
    </citation>
    <scope>NUCLEOTIDE SEQUENCE</scope>
    <source>
        <strain evidence="3">M17dextr</strain>
    </source>
</reference>
<dbReference type="InterPro" id="IPR006860">
    <property type="entry name" value="FecR"/>
</dbReference>
<dbReference type="AlphaFoldDB" id="A0AAW6TQT2"/>
<dbReference type="RefSeq" id="WP_349243424.1">
    <property type="nucleotide sequence ID" value="NZ_JASCXX010000003.1"/>
</dbReference>
<feature type="transmembrane region" description="Helical" evidence="1">
    <location>
        <begin position="87"/>
        <end position="108"/>
    </location>
</feature>
<feature type="domain" description="FecR protein" evidence="2">
    <location>
        <begin position="169"/>
        <end position="230"/>
    </location>
</feature>
<dbReference type="Gene3D" id="2.60.120.1440">
    <property type="match status" value="1"/>
</dbReference>
<protein>
    <submittedName>
        <fullName evidence="3">FecR domain-containing protein</fullName>
    </submittedName>
</protein>
<dbReference type="GO" id="GO:0016989">
    <property type="term" value="F:sigma factor antagonist activity"/>
    <property type="evidence" value="ECO:0007669"/>
    <property type="project" value="TreeGrafter"/>
</dbReference>
<proteinExistence type="predicted"/>
<dbReference type="PANTHER" id="PTHR30273:SF2">
    <property type="entry name" value="PROTEIN FECR"/>
    <property type="match status" value="1"/>
</dbReference>
<dbReference type="EMBL" id="JASCXX010000003">
    <property type="protein sequence ID" value="MDI6448013.1"/>
    <property type="molecule type" value="Genomic_DNA"/>
</dbReference>